<dbReference type="Gene3D" id="3.40.50.2300">
    <property type="match status" value="2"/>
</dbReference>
<protein>
    <recommendedName>
        <fullName evidence="5">Periplasmic binding protein domain-containing protein</fullName>
    </recommendedName>
</protein>
<evidence type="ECO:0000256" key="1">
    <source>
        <dbReference type="ARBA" id="ARBA00004196"/>
    </source>
</evidence>
<comment type="caution">
    <text evidence="6">The sequence shown here is derived from an EMBL/GenBank/DDBJ whole genome shotgun (WGS) entry which is preliminary data.</text>
</comment>
<sequence>MSGLWRLVVLVLALLLPPDAVAQALPEDRPMRVVFLNALPPGNPWRDNVLGTLRAAANDLRIELTILTVGHWPGEVLERAREVMSGPGRPDYVLLTMLRGSGVPLLELSSRTGVPVFVINSGLLPADAARLGGPRGRFPLWLGQMVPDEVLAGRTLARLLLESSTRGRPPRAPVRLVALEGRLEDASGLGRSEGLRQAVAGWEGAELLQQVSASWDMDVARRKAELLLLRYPGLQVLWAANDNMALGALRAVEASGRRPGQDVVLGGMDWTPEALRAVHEGRMVASLGGHFLEGAWALVLLYDHHHGRDFASEGLDWRTSLLPVSRANVDAVVEWLGEGDWEAIDFRAFSKVANPALAHYDFSLRALFVQRHRRFPGLLLESYGLTRPLPSERRP</sequence>
<proteinExistence type="inferred from homology"/>
<dbReference type="Proteomes" id="UP000028547">
    <property type="component" value="Unassembled WGS sequence"/>
</dbReference>
<dbReference type="InterPro" id="IPR028082">
    <property type="entry name" value="Peripla_BP_I"/>
</dbReference>
<dbReference type="GO" id="GO:0030246">
    <property type="term" value="F:carbohydrate binding"/>
    <property type="evidence" value="ECO:0007669"/>
    <property type="project" value="UniProtKB-ARBA"/>
</dbReference>
<comment type="similarity">
    <text evidence="2">Belongs to the bacterial solute-binding protein 2 family.</text>
</comment>
<dbReference type="PANTHER" id="PTHR46847">
    <property type="entry name" value="D-ALLOSE-BINDING PERIPLASMIC PROTEIN-RELATED"/>
    <property type="match status" value="1"/>
</dbReference>
<dbReference type="RefSeq" id="WP_043401004.1">
    <property type="nucleotide sequence ID" value="NZ_JPMI01000176.1"/>
</dbReference>
<feature type="signal peptide" evidence="4">
    <location>
        <begin position="1"/>
        <end position="22"/>
    </location>
</feature>
<evidence type="ECO:0000256" key="3">
    <source>
        <dbReference type="ARBA" id="ARBA00022729"/>
    </source>
</evidence>
<evidence type="ECO:0000256" key="4">
    <source>
        <dbReference type="SAM" id="SignalP"/>
    </source>
</evidence>
<dbReference type="CDD" id="cd06324">
    <property type="entry name" value="PBP1_ABC_sugar_binding-like"/>
    <property type="match status" value="1"/>
</dbReference>
<feature type="domain" description="Periplasmic binding protein" evidence="5">
    <location>
        <begin position="42"/>
        <end position="304"/>
    </location>
</feature>
<name>A0A084SQR4_9BACT</name>
<evidence type="ECO:0000313" key="7">
    <source>
        <dbReference type="Proteomes" id="UP000028547"/>
    </source>
</evidence>
<dbReference type="PANTHER" id="PTHR46847:SF2">
    <property type="entry name" value="ABC TRANSPORTER SUGAR-BINDING PROTEIN"/>
    <property type="match status" value="1"/>
</dbReference>
<dbReference type="GO" id="GO:0030313">
    <property type="term" value="C:cell envelope"/>
    <property type="evidence" value="ECO:0007669"/>
    <property type="project" value="UniProtKB-SubCell"/>
</dbReference>
<dbReference type="AlphaFoldDB" id="A0A084SQR4"/>
<organism evidence="6 7">
    <name type="scientific">Archangium violaceum Cb vi76</name>
    <dbReference type="NCBI Taxonomy" id="1406225"/>
    <lineage>
        <taxon>Bacteria</taxon>
        <taxon>Pseudomonadati</taxon>
        <taxon>Myxococcota</taxon>
        <taxon>Myxococcia</taxon>
        <taxon>Myxococcales</taxon>
        <taxon>Cystobacterineae</taxon>
        <taxon>Archangiaceae</taxon>
        <taxon>Archangium</taxon>
    </lineage>
</organism>
<comment type="subcellular location">
    <subcellularLocation>
        <location evidence="1">Cell envelope</location>
    </subcellularLocation>
</comment>
<evidence type="ECO:0000256" key="2">
    <source>
        <dbReference type="ARBA" id="ARBA00007639"/>
    </source>
</evidence>
<keyword evidence="3 4" id="KW-0732">Signal</keyword>
<dbReference type="SUPFAM" id="SSF53822">
    <property type="entry name" value="Periplasmic binding protein-like I"/>
    <property type="match status" value="1"/>
</dbReference>
<feature type="chain" id="PRO_5001781839" description="Periplasmic binding protein domain-containing protein" evidence="4">
    <location>
        <begin position="23"/>
        <end position="395"/>
    </location>
</feature>
<accession>A0A084SQR4</accession>
<evidence type="ECO:0000313" key="6">
    <source>
        <dbReference type="EMBL" id="KFA90799.1"/>
    </source>
</evidence>
<evidence type="ECO:0000259" key="5">
    <source>
        <dbReference type="Pfam" id="PF13407"/>
    </source>
</evidence>
<gene>
    <name evidence="6" type="ORF">Q664_26140</name>
</gene>
<dbReference type="Pfam" id="PF13407">
    <property type="entry name" value="Peripla_BP_4"/>
    <property type="match status" value="1"/>
</dbReference>
<reference evidence="6 7" key="1">
    <citation type="submission" date="2014-07" db="EMBL/GenBank/DDBJ databases">
        <title>Draft Genome Sequence of Gephyronic Acid Producer, Cystobacter violaceus Strain Cb vi76.</title>
        <authorList>
            <person name="Stevens D.C."/>
            <person name="Young J."/>
            <person name="Carmichael R."/>
            <person name="Tan J."/>
            <person name="Taylor R.E."/>
        </authorList>
    </citation>
    <scope>NUCLEOTIDE SEQUENCE [LARGE SCALE GENOMIC DNA]</scope>
    <source>
        <strain evidence="6 7">Cb vi76</strain>
    </source>
</reference>
<dbReference type="InterPro" id="IPR025997">
    <property type="entry name" value="SBP_2_dom"/>
</dbReference>
<dbReference type="EMBL" id="JPMI01000176">
    <property type="protein sequence ID" value="KFA90799.1"/>
    <property type="molecule type" value="Genomic_DNA"/>
</dbReference>